<evidence type="ECO:0000313" key="2">
    <source>
        <dbReference type="Proteomes" id="UP000046680"/>
    </source>
</evidence>
<dbReference type="EMBL" id="CGCX01001888">
    <property type="protein sequence ID" value="CFS02992.1"/>
    <property type="molecule type" value="Genomic_DNA"/>
</dbReference>
<reference evidence="1 2" key="1">
    <citation type="submission" date="2015-03" db="EMBL/GenBank/DDBJ databases">
        <authorList>
            <consortium name="Pathogen Informatics"/>
        </authorList>
    </citation>
    <scope>NUCLEOTIDE SEQUENCE [LARGE SCALE GENOMIC DNA]</scope>
    <source>
        <strain evidence="1 2">C09601061</strain>
    </source>
</reference>
<dbReference type="AlphaFoldDB" id="A0A654U7I9"/>
<organism evidence="1 2">
    <name type="scientific">Mycobacterium tuberculosis</name>
    <dbReference type="NCBI Taxonomy" id="1773"/>
    <lineage>
        <taxon>Bacteria</taxon>
        <taxon>Bacillati</taxon>
        <taxon>Actinomycetota</taxon>
        <taxon>Actinomycetes</taxon>
        <taxon>Mycobacteriales</taxon>
        <taxon>Mycobacteriaceae</taxon>
        <taxon>Mycobacterium</taxon>
        <taxon>Mycobacterium tuberculosis complex</taxon>
    </lineage>
</organism>
<sequence length="36" mass="3964">MGWALRVMMNNFGGEIAVALLATIAAASRRVAWKTW</sequence>
<proteinExistence type="predicted"/>
<gene>
    <name evidence="1" type="ORF">ERS007657_03658</name>
</gene>
<evidence type="ECO:0000313" key="1">
    <source>
        <dbReference type="EMBL" id="CFS02992.1"/>
    </source>
</evidence>
<accession>A0A654U7I9</accession>
<name>A0A654U7I9_MYCTX</name>
<protein>
    <submittedName>
        <fullName evidence="1">Uncharacterized protein</fullName>
    </submittedName>
</protein>
<dbReference type="Proteomes" id="UP000046680">
    <property type="component" value="Unassembled WGS sequence"/>
</dbReference>